<organism evidence="1 2">
    <name type="scientific">Hohenbuehelia grisea</name>
    <dbReference type="NCBI Taxonomy" id="104357"/>
    <lineage>
        <taxon>Eukaryota</taxon>
        <taxon>Fungi</taxon>
        <taxon>Dikarya</taxon>
        <taxon>Basidiomycota</taxon>
        <taxon>Agaricomycotina</taxon>
        <taxon>Agaricomycetes</taxon>
        <taxon>Agaricomycetidae</taxon>
        <taxon>Agaricales</taxon>
        <taxon>Pleurotineae</taxon>
        <taxon>Pleurotaceae</taxon>
        <taxon>Hohenbuehelia</taxon>
    </lineage>
</organism>
<proteinExistence type="predicted"/>
<sequence>MLASTLPTSSNNININNINIRAIMTVYLVRSTSVLHPRFSKPFTRIAAGQAKFLASPPPPPFSNAKEIAAAVSAMRSMRSKGGLLNSELKVKSEQSYEQLSTLKTTNSFSAILSPR</sequence>
<dbReference type="Proteomes" id="UP001556367">
    <property type="component" value="Unassembled WGS sequence"/>
</dbReference>
<evidence type="ECO:0000313" key="1">
    <source>
        <dbReference type="EMBL" id="KAL0945195.1"/>
    </source>
</evidence>
<gene>
    <name evidence="1" type="ORF">HGRIS_004344</name>
</gene>
<protein>
    <submittedName>
        <fullName evidence="1">Uncharacterized protein</fullName>
    </submittedName>
</protein>
<dbReference type="EMBL" id="JASNQZ010000019">
    <property type="protein sequence ID" value="KAL0945195.1"/>
    <property type="molecule type" value="Genomic_DNA"/>
</dbReference>
<reference evidence="2" key="1">
    <citation type="submission" date="2024-06" db="EMBL/GenBank/DDBJ databases">
        <title>Multi-omics analyses provide insights into the biosynthesis of the anticancer antibiotic pleurotin in Hohenbuehelia grisea.</title>
        <authorList>
            <person name="Weaver J.A."/>
            <person name="Alberti F."/>
        </authorList>
    </citation>
    <scope>NUCLEOTIDE SEQUENCE [LARGE SCALE GENOMIC DNA]</scope>
    <source>
        <strain evidence="2">T-177</strain>
    </source>
</reference>
<name>A0ABR3IPH9_9AGAR</name>
<evidence type="ECO:0000313" key="2">
    <source>
        <dbReference type="Proteomes" id="UP001556367"/>
    </source>
</evidence>
<keyword evidence="2" id="KW-1185">Reference proteome</keyword>
<accession>A0ABR3IPH9</accession>
<comment type="caution">
    <text evidence="1">The sequence shown here is derived from an EMBL/GenBank/DDBJ whole genome shotgun (WGS) entry which is preliminary data.</text>
</comment>